<feature type="domain" description="Homing endonuclease LAGLIDADG" evidence="1">
    <location>
        <begin position="13"/>
        <end position="102"/>
    </location>
</feature>
<dbReference type="Gene3D" id="3.10.28.10">
    <property type="entry name" value="Homing endonucleases"/>
    <property type="match status" value="1"/>
</dbReference>
<comment type="caution">
    <text evidence="2">The sequence shown here is derived from an EMBL/GenBank/DDBJ whole genome shotgun (WGS) entry which is preliminary data.</text>
</comment>
<organism evidence="2 3">
    <name type="scientific">Candidatus Nealsonbacteria bacterium CG23_combo_of_CG06-09_8_20_14_all_40_13</name>
    <dbReference type="NCBI Taxonomy" id="1974724"/>
    <lineage>
        <taxon>Bacteria</taxon>
        <taxon>Candidatus Nealsoniibacteriota</taxon>
    </lineage>
</organism>
<dbReference type="PANTHER" id="PTHR36181:SF4">
    <property type="entry name" value="LAGLIDADG ENDONUCLEASE"/>
    <property type="match status" value="1"/>
</dbReference>
<dbReference type="EMBL" id="PCRM01000010">
    <property type="protein sequence ID" value="PIP21884.1"/>
    <property type="molecule type" value="Genomic_DNA"/>
</dbReference>
<dbReference type="GO" id="GO:0004519">
    <property type="term" value="F:endonuclease activity"/>
    <property type="evidence" value="ECO:0007669"/>
    <property type="project" value="InterPro"/>
</dbReference>
<evidence type="ECO:0000313" key="2">
    <source>
        <dbReference type="EMBL" id="PIP21884.1"/>
    </source>
</evidence>
<dbReference type="AlphaFoldDB" id="A0A2G9YRM4"/>
<dbReference type="InterPro" id="IPR004860">
    <property type="entry name" value="LAGLIDADG_dom"/>
</dbReference>
<dbReference type="Proteomes" id="UP000231567">
    <property type="component" value="Unassembled WGS sequence"/>
</dbReference>
<name>A0A2G9YRM4_9BACT</name>
<protein>
    <recommendedName>
        <fullName evidence="1">Homing endonuclease LAGLIDADG domain-containing protein</fullName>
    </recommendedName>
</protein>
<dbReference type="InterPro" id="IPR027434">
    <property type="entry name" value="Homing_endonucl"/>
</dbReference>
<dbReference type="SUPFAM" id="SSF55608">
    <property type="entry name" value="Homing endonucleases"/>
    <property type="match status" value="1"/>
</dbReference>
<reference evidence="2 3" key="1">
    <citation type="submission" date="2017-09" db="EMBL/GenBank/DDBJ databases">
        <title>Depth-based differentiation of microbial function through sediment-hosted aquifers and enrichment of novel symbionts in the deep terrestrial subsurface.</title>
        <authorList>
            <person name="Probst A.J."/>
            <person name="Ladd B."/>
            <person name="Jarett J.K."/>
            <person name="Geller-Mcgrath D.E."/>
            <person name="Sieber C.M."/>
            <person name="Emerson J.B."/>
            <person name="Anantharaman K."/>
            <person name="Thomas B.C."/>
            <person name="Malmstrom R."/>
            <person name="Stieglmeier M."/>
            <person name="Klingl A."/>
            <person name="Woyke T."/>
            <person name="Ryan C.M."/>
            <person name="Banfield J.F."/>
        </authorList>
    </citation>
    <scope>NUCLEOTIDE SEQUENCE [LARGE SCALE GENOMIC DNA]</scope>
    <source>
        <strain evidence="2">CG23_combo_of_CG06-09_8_20_14_all_40_13</strain>
    </source>
</reference>
<dbReference type="PANTHER" id="PTHR36181">
    <property type="entry name" value="INTRON-ENCODED ENDONUCLEASE AI3-RELATED"/>
    <property type="match status" value="1"/>
</dbReference>
<dbReference type="InterPro" id="IPR051289">
    <property type="entry name" value="LAGLIDADG_Endonuclease"/>
</dbReference>
<evidence type="ECO:0000313" key="3">
    <source>
        <dbReference type="Proteomes" id="UP000231567"/>
    </source>
</evidence>
<sequence length="159" mass="18782">MGSRPNKLNLAYIAGFLDGDGSLMLQVKRRSDIKKGWRLMATICFYQDSHHDKPLYWIRKQLDIGYISKRNDNITELRINGFEQIGQILEELLPFLRFKKRQARKMIKCLNFLLVKGKNLGKQDCEKIIDYLQSVQNLNYRSHHKRTRKDLLKIFGLTP</sequence>
<accession>A0A2G9YRM4</accession>
<gene>
    <name evidence="2" type="ORF">COX39_00520</name>
</gene>
<dbReference type="Pfam" id="PF00961">
    <property type="entry name" value="LAGLIDADG_1"/>
    <property type="match status" value="1"/>
</dbReference>
<proteinExistence type="predicted"/>
<evidence type="ECO:0000259" key="1">
    <source>
        <dbReference type="Pfam" id="PF00961"/>
    </source>
</evidence>